<keyword evidence="2" id="KW-1185">Reference proteome</keyword>
<protein>
    <submittedName>
        <fullName evidence="1">Uncharacterized protein</fullName>
    </submittedName>
</protein>
<proteinExistence type="predicted"/>
<organism evidence="1 2">
    <name type="scientific">Limimaricola litoreus</name>
    <dbReference type="NCBI Taxonomy" id="2955316"/>
    <lineage>
        <taxon>Bacteria</taxon>
        <taxon>Pseudomonadati</taxon>
        <taxon>Pseudomonadota</taxon>
        <taxon>Alphaproteobacteria</taxon>
        <taxon>Rhodobacterales</taxon>
        <taxon>Paracoccaceae</taxon>
        <taxon>Limimaricola</taxon>
    </lineage>
</organism>
<dbReference type="RefSeq" id="WP_253329449.1">
    <property type="nucleotide sequence ID" value="NZ_JAMYXC010000029.1"/>
</dbReference>
<reference evidence="1" key="1">
    <citation type="submission" date="2022-06" db="EMBL/GenBank/DDBJ databases">
        <title>Limimaricola sediminis sp. nov., isolated from an intertidal sediment.</title>
        <authorList>
            <person name="Shao X."/>
        </authorList>
    </citation>
    <scope>NUCLEOTIDE SEQUENCE</scope>
    <source>
        <strain evidence="1">ASW11-118</strain>
    </source>
</reference>
<comment type="caution">
    <text evidence="1">The sequence shown here is derived from an EMBL/GenBank/DDBJ whole genome shotgun (WGS) entry which is preliminary data.</text>
</comment>
<accession>A0A9X2FTQ8</accession>
<dbReference type="AlphaFoldDB" id="A0A9X2FTQ8"/>
<evidence type="ECO:0000313" key="1">
    <source>
        <dbReference type="EMBL" id="MCP1167378.1"/>
    </source>
</evidence>
<evidence type="ECO:0000313" key="2">
    <source>
        <dbReference type="Proteomes" id="UP001139477"/>
    </source>
</evidence>
<sequence>MIRRATATFSRAFTLPGFDEMLPAGEYDIETELAAPVEHLNPDDWKASVLVHLHPRESHPGLSRSLTVSLADLEFAAMKDGLSDMDLRYAFIEEMLVDPLVRLLMQADEISETELRRFYASPPPQEVRTAEAVSRSPVSKALRAMADMFALQSAENEGMPMRYRRMPN</sequence>
<name>A0A9X2FTQ8_9RHOB</name>
<dbReference type="Proteomes" id="UP001139477">
    <property type="component" value="Unassembled WGS sequence"/>
</dbReference>
<dbReference type="EMBL" id="JAMYXC010000029">
    <property type="protein sequence ID" value="MCP1167378.1"/>
    <property type="molecule type" value="Genomic_DNA"/>
</dbReference>
<gene>
    <name evidence="1" type="ORF">NHG85_02360</name>
</gene>